<dbReference type="SUPFAM" id="SSF56112">
    <property type="entry name" value="Protein kinase-like (PK-like)"/>
    <property type="match status" value="1"/>
</dbReference>
<dbReference type="GO" id="GO:0004674">
    <property type="term" value="F:protein serine/threonine kinase activity"/>
    <property type="evidence" value="ECO:0007669"/>
    <property type="project" value="UniProtKB-KW"/>
</dbReference>
<dbReference type="RefSeq" id="WP_166290524.1">
    <property type="nucleotide sequence ID" value="NZ_CP049863.1"/>
</dbReference>
<dbReference type="AlphaFoldDB" id="A0A6G7XET0"/>
<dbReference type="GO" id="GO:0005524">
    <property type="term" value="F:ATP binding"/>
    <property type="evidence" value="ECO:0007669"/>
    <property type="project" value="UniProtKB-KW"/>
</dbReference>
<dbReference type="PROSITE" id="PS00108">
    <property type="entry name" value="PROTEIN_KINASE_ST"/>
    <property type="match status" value="1"/>
</dbReference>
<dbReference type="Proteomes" id="UP000502677">
    <property type="component" value="Chromosome"/>
</dbReference>
<dbReference type="PROSITE" id="PS50011">
    <property type="entry name" value="PROTEIN_KINASE_DOM"/>
    <property type="match status" value="1"/>
</dbReference>
<accession>A0A6G7XET0</accession>
<dbReference type="Gene3D" id="3.30.200.20">
    <property type="entry name" value="Phosphorylase Kinase, domain 1"/>
    <property type="match status" value="1"/>
</dbReference>
<dbReference type="InterPro" id="IPR000719">
    <property type="entry name" value="Prot_kinase_dom"/>
</dbReference>
<dbReference type="Pfam" id="PF00069">
    <property type="entry name" value="Pkinase"/>
    <property type="match status" value="1"/>
</dbReference>
<dbReference type="InterPro" id="IPR008271">
    <property type="entry name" value="Ser/Thr_kinase_AS"/>
</dbReference>
<keyword evidence="7" id="KW-0812">Transmembrane</keyword>
<evidence type="ECO:0000313" key="9">
    <source>
        <dbReference type="EMBL" id="QIK62949.1"/>
    </source>
</evidence>
<evidence type="ECO:0000256" key="3">
    <source>
        <dbReference type="ARBA" id="ARBA00022679"/>
    </source>
</evidence>
<keyword evidence="3" id="KW-0808">Transferase</keyword>
<keyword evidence="10" id="KW-1185">Reference proteome</keyword>
<evidence type="ECO:0000256" key="2">
    <source>
        <dbReference type="ARBA" id="ARBA00022527"/>
    </source>
</evidence>
<keyword evidence="6" id="KW-0067">ATP-binding</keyword>
<sequence length="656" mass="69496">MSQPHAGAALGASYRLVDRIGSGAAGDVWLAESTADKTSFAAKILKTEHASDPELVERFIRERSVLIGLRHQNIVAVQDLVVEGSTLAIVMDYVPGGSLRDLLADGGPIPAAEAMTLCAQVLDALAVAHGRGVTHRDIKPDNVLLSEQWQPGQNGTVRVTDFGIASVVSERQRQTTGILGTPQYMAPELISHGQTSPAADVYSTGVMLYELLAGRTPFAGPGTDFTIAYRHVTSLPPRLEVPEKLWAAVNRLLAKDPRERLGAGDAAAELRNLAAQFASLTALTAAPVTESFEEIERPATMLRSDLIREAEEIPDHVSHFSQDLPELGDAGQHTVIRAMPKREIPRSAALVEEPEKGKYPDWLTKKVVLLAGSGLVLVIALVIGMVWMFEGGSEPSEAVATETLDASQQDQILPTGLSTSRKASFDPETRLVTVEMTYGAQKSELSGAFLEVIPGMSKKSACPAVEWDGAKVSKHQTSTTGLNVTCGWKLDGLVVPANGQKTVTAKFPFAVADASELSEWLSGAASATTAAITDPDAISTAYPSQRLTNINVVTPQRLVSQTPVTVTLVPVWPSGADELNPLYQSPSTGTPSQMLQQVAGGEAGVRFSDSCSGAIAISSDGLVVTALSVTPSCSLRASVGNFTDLMSSPFSITTRE</sequence>
<keyword evidence="7" id="KW-0472">Membrane</keyword>
<dbReference type="EMBL" id="CP049863">
    <property type="protein sequence ID" value="QIK62949.1"/>
    <property type="molecule type" value="Genomic_DNA"/>
</dbReference>
<feature type="transmembrane region" description="Helical" evidence="7">
    <location>
        <begin position="367"/>
        <end position="389"/>
    </location>
</feature>
<reference evidence="9 10" key="1">
    <citation type="submission" date="2020-03" db="EMBL/GenBank/DDBJ databases">
        <title>Leucobacter sp. nov., isolated from beetles.</title>
        <authorList>
            <person name="Hyun D.-W."/>
            <person name="Bae J.-W."/>
        </authorList>
    </citation>
    <scope>NUCLEOTIDE SEQUENCE [LARGE SCALE GENOMIC DNA]</scope>
    <source>
        <strain evidence="9 10">HDW9C</strain>
    </source>
</reference>
<evidence type="ECO:0000256" key="4">
    <source>
        <dbReference type="ARBA" id="ARBA00022741"/>
    </source>
</evidence>
<evidence type="ECO:0000256" key="1">
    <source>
        <dbReference type="ARBA" id="ARBA00012513"/>
    </source>
</evidence>
<dbReference type="PANTHER" id="PTHR43289:SF6">
    <property type="entry name" value="SERINE_THREONINE-PROTEIN KINASE NEKL-3"/>
    <property type="match status" value="1"/>
</dbReference>
<evidence type="ECO:0000259" key="8">
    <source>
        <dbReference type="PROSITE" id="PS50011"/>
    </source>
</evidence>
<keyword evidence="4" id="KW-0547">Nucleotide-binding</keyword>
<name>A0A6G7XET0_9MICO</name>
<dbReference type="CDD" id="cd14014">
    <property type="entry name" value="STKc_PknB_like"/>
    <property type="match status" value="1"/>
</dbReference>
<gene>
    <name evidence="9" type="ORF">G7068_06870</name>
</gene>
<keyword evidence="7" id="KW-1133">Transmembrane helix</keyword>
<keyword evidence="2" id="KW-0723">Serine/threonine-protein kinase</keyword>
<dbReference type="PANTHER" id="PTHR43289">
    <property type="entry name" value="MITOGEN-ACTIVATED PROTEIN KINASE KINASE KINASE 20-RELATED"/>
    <property type="match status" value="1"/>
</dbReference>
<keyword evidence="5 9" id="KW-0418">Kinase</keyword>
<dbReference type="InterPro" id="IPR011009">
    <property type="entry name" value="Kinase-like_dom_sf"/>
</dbReference>
<evidence type="ECO:0000256" key="6">
    <source>
        <dbReference type="ARBA" id="ARBA00022840"/>
    </source>
</evidence>
<evidence type="ECO:0000313" key="10">
    <source>
        <dbReference type="Proteomes" id="UP000502677"/>
    </source>
</evidence>
<dbReference type="KEGG" id="lvi:G7068_06870"/>
<evidence type="ECO:0000256" key="5">
    <source>
        <dbReference type="ARBA" id="ARBA00022777"/>
    </source>
</evidence>
<dbReference type="EC" id="2.7.11.1" evidence="1"/>
<organism evidence="9 10">
    <name type="scientific">Leucobacter viscericola</name>
    <dbReference type="NCBI Taxonomy" id="2714935"/>
    <lineage>
        <taxon>Bacteria</taxon>
        <taxon>Bacillati</taxon>
        <taxon>Actinomycetota</taxon>
        <taxon>Actinomycetes</taxon>
        <taxon>Micrococcales</taxon>
        <taxon>Microbacteriaceae</taxon>
        <taxon>Leucobacter</taxon>
    </lineage>
</organism>
<dbReference type="SMART" id="SM00220">
    <property type="entry name" value="S_TKc"/>
    <property type="match status" value="1"/>
</dbReference>
<evidence type="ECO:0000256" key="7">
    <source>
        <dbReference type="SAM" id="Phobius"/>
    </source>
</evidence>
<protein>
    <recommendedName>
        <fullName evidence="1">non-specific serine/threonine protein kinase</fullName>
        <ecNumber evidence="1">2.7.11.1</ecNumber>
    </recommendedName>
</protein>
<dbReference type="Gene3D" id="1.10.510.10">
    <property type="entry name" value="Transferase(Phosphotransferase) domain 1"/>
    <property type="match status" value="1"/>
</dbReference>
<feature type="domain" description="Protein kinase" evidence="8">
    <location>
        <begin position="14"/>
        <end position="278"/>
    </location>
</feature>
<proteinExistence type="predicted"/>